<keyword evidence="1" id="KW-0560">Oxidoreductase</keyword>
<dbReference type="Pfam" id="PF17806">
    <property type="entry name" value="SO_alpha_A3"/>
    <property type="match status" value="1"/>
</dbReference>
<feature type="domain" description="SoxA A3" evidence="4">
    <location>
        <begin position="494"/>
        <end position="572"/>
    </location>
</feature>
<comment type="caution">
    <text evidence="5">The sequence shown here is derived from an EMBL/GenBank/DDBJ whole genome shotgun (WGS) entry which is preliminary data.</text>
</comment>
<dbReference type="PIRSF" id="PIRSF037495">
    <property type="entry name" value="Opine_OX_OoxA/HcnB"/>
    <property type="match status" value="1"/>
</dbReference>
<accession>A0ABX5IUJ9</accession>
<dbReference type="CDD" id="cd19946">
    <property type="entry name" value="GlpA-like_Fer2_BFD-like"/>
    <property type="match status" value="1"/>
</dbReference>
<evidence type="ECO:0000259" key="3">
    <source>
        <dbReference type="Pfam" id="PF07992"/>
    </source>
</evidence>
<dbReference type="PANTHER" id="PTHR42949">
    <property type="entry name" value="ANAEROBIC GLYCEROL-3-PHOSPHATE DEHYDROGENASE SUBUNIT B"/>
    <property type="match status" value="1"/>
</dbReference>
<dbReference type="Gene3D" id="1.10.10.1100">
    <property type="entry name" value="BFD-like [2Fe-2S]-binding domain"/>
    <property type="match status" value="1"/>
</dbReference>
<dbReference type="InterPro" id="IPR036188">
    <property type="entry name" value="FAD/NAD-bd_sf"/>
</dbReference>
<feature type="compositionally biased region" description="Basic and acidic residues" evidence="2">
    <location>
        <begin position="52"/>
        <end position="61"/>
    </location>
</feature>
<evidence type="ECO:0000256" key="2">
    <source>
        <dbReference type="SAM" id="MobiDB-lite"/>
    </source>
</evidence>
<organism evidence="5 6">
    <name type="scientific">Halomonas litopenaei</name>
    <dbReference type="NCBI Taxonomy" id="2109328"/>
    <lineage>
        <taxon>Bacteria</taxon>
        <taxon>Pseudomonadati</taxon>
        <taxon>Pseudomonadota</taxon>
        <taxon>Gammaproteobacteria</taxon>
        <taxon>Oceanospirillales</taxon>
        <taxon>Halomonadaceae</taxon>
        <taxon>Halomonas</taxon>
    </lineage>
</organism>
<dbReference type="InterPro" id="IPR041117">
    <property type="entry name" value="SoxA_A3"/>
</dbReference>
<evidence type="ECO:0000313" key="6">
    <source>
        <dbReference type="Proteomes" id="UP000241895"/>
    </source>
</evidence>
<proteinExistence type="predicted"/>
<feature type="compositionally biased region" description="Pro residues" evidence="2">
    <location>
        <begin position="28"/>
        <end position="37"/>
    </location>
</feature>
<evidence type="ECO:0000259" key="4">
    <source>
        <dbReference type="Pfam" id="PF17806"/>
    </source>
</evidence>
<feature type="region of interest" description="Disordered" evidence="2">
    <location>
        <begin position="421"/>
        <end position="448"/>
    </location>
</feature>
<protein>
    <submittedName>
        <fullName evidence="5">FAD/NAD(P)-binding oxidoreductase</fullName>
    </submittedName>
</protein>
<evidence type="ECO:0000313" key="5">
    <source>
        <dbReference type="EMBL" id="PTL91947.1"/>
    </source>
</evidence>
<feature type="domain" description="FAD/NAD(P)-binding" evidence="3">
    <location>
        <begin position="67"/>
        <end position="399"/>
    </location>
</feature>
<dbReference type="SUPFAM" id="SSF51905">
    <property type="entry name" value="FAD/NAD(P)-binding domain"/>
    <property type="match status" value="1"/>
</dbReference>
<dbReference type="EMBL" id="PXNS01000013">
    <property type="protein sequence ID" value="PTL91947.1"/>
    <property type="molecule type" value="Genomic_DNA"/>
</dbReference>
<dbReference type="InterPro" id="IPR051691">
    <property type="entry name" value="Metab_Enz_Cyan_OpOx_G3PDH"/>
</dbReference>
<dbReference type="InterPro" id="IPR023753">
    <property type="entry name" value="FAD/NAD-binding_dom"/>
</dbReference>
<dbReference type="InterPro" id="IPR017224">
    <property type="entry name" value="Opine_Oxase_asu/HCN_bsu"/>
</dbReference>
<feature type="region of interest" description="Disordered" evidence="2">
    <location>
        <begin position="19"/>
        <end position="61"/>
    </location>
</feature>
<gene>
    <name evidence="5" type="ORF">C6W88_17960</name>
</gene>
<evidence type="ECO:0000256" key="1">
    <source>
        <dbReference type="ARBA" id="ARBA00023002"/>
    </source>
</evidence>
<sequence>MPPIDRAAWSRWSRACGYAASSTRRPRPPPGGTPPTMPVVTSRGGATMQTCEPRETVGTDGSKERARVVVLGAGPAGMAAALRLAEAGLRALVLDQARAPGGQIYRDLDQPQLDAAVMGKDYHRGRALVGAFLDAARRGEIDYRPGTRVWWIEALDDALNDALNDGLNDAHRLGVRGHDGISRELVAERLIIATGAMERGWPFPGWQLPGVMQAGAAQILMKQGALLTEGPPVLAGNGPLLYLLAWQYLNAGCPPRMILDTAPNLGLARTLRHPLRAWRARGYLAKGARMLATLRRAGVPVVRGVQSLAAEGDQRLTGVRYRRRGDDQEHKLKTDWLLTHMGVVPEPQLPRGLGIEHRWQEAQQAFVPDRRDDLSVRPGVWLAGDGGGIGGAMNAEREGRLAALAVLDELMADLMDKPQDTTANAKGAAAPRPDADNRRAVARDSARESARAIARESAALRRRRRLDLSGRRLLDALFTPPADWVERQPGETLICRCEGVSQAQLKAALGAGPAGPNQLKAFTRCGMGPCQGRLCGTNVSRLMAREQGRDMDEVGYYRIRPPLTSITLGELALAPSDHLTTQSQ</sequence>
<name>A0ABX5IUJ9_9GAMM</name>
<keyword evidence="6" id="KW-1185">Reference proteome</keyword>
<dbReference type="Gene3D" id="3.50.50.60">
    <property type="entry name" value="FAD/NAD(P)-binding domain"/>
    <property type="match status" value="3"/>
</dbReference>
<dbReference type="InterPro" id="IPR041854">
    <property type="entry name" value="BFD-like_2Fe2S-bd_dom_sf"/>
</dbReference>
<feature type="compositionally biased region" description="Basic and acidic residues" evidence="2">
    <location>
        <begin position="433"/>
        <end position="448"/>
    </location>
</feature>
<dbReference type="Proteomes" id="UP000241895">
    <property type="component" value="Unassembled WGS sequence"/>
</dbReference>
<reference evidence="5 6" key="1">
    <citation type="submission" date="2018-03" db="EMBL/GenBank/DDBJ databases">
        <authorList>
            <person name="Zhou J."/>
            <person name="Li X."/>
            <person name="Xue M."/>
            <person name="Yin J."/>
        </authorList>
    </citation>
    <scope>NUCLEOTIDE SEQUENCE [LARGE SCALE GENOMIC DNA]</scope>
    <source>
        <strain evidence="5 6">SYSU ZJ2214</strain>
    </source>
</reference>
<dbReference type="PRINTS" id="PR00469">
    <property type="entry name" value="PNDRDTASEII"/>
</dbReference>
<dbReference type="PRINTS" id="PR00368">
    <property type="entry name" value="FADPNR"/>
</dbReference>
<dbReference type="PANTHER" id="PTHR42949:SF3">
    <property type="entry name" value="ANAEROBIC GLYCEROL-3-PHOSPHATE DEHYDROGENASE SUBUNIT B"/>
    <property type="match status" value="1"/>
</dbReference>
<dbReference type="Pfam" id="PF07992">
    <property type="entry name" value="Pyr_redox_2"/>
    <property type="match status" value="1"/>
</dbReference>